<dbReference type="InterPro" id="IPR038765">
    <property type="entry name" value="Papain-like_cys_pep_sf"/>
</dbReference>
<gene>
    <name evidence="2" type="ORF">FOZ61_006161</name>
</gene>
<reference evidence="2 3" key="1">
    <citation type="submission" date="2020-04" db="EMBL/GenBank/DDBJ databases">
        <title>Perkinsus olseni comparative genomics.</title>
        <authorList>
            <person name="Bogema D.R."/>
        </authorList>
    </citation>
    <scope>NUCLEOTIDE SEQUENCE [LARGE SCALE GENOMIC DNA]</scope>
    <source>
        <strain evidence="2">ATCC PRA-179</strain>
    </source>
</reference>
<dbReference type="OrthoDB" id="640249at2759"/>
<dbReference type="Gene3D" id="3.90.70.10">
    <property type="entry name" value="Cysteine proteinases"/>
    <property type="match status" value="1"/>
</dbReference>
<dbReference type="Pfam" id="PF00112">
    <property type="entry name" value="Peptidase_C1"/>
    <property type="match status" value="1"/>
</dbReference>
<proteinExistence type="predicted"/>
<dbReference type="GO" id="GO:0008234">
    <property type="term" value="F:cysteine-type peptidase activity"/>
    <property type="evidence" value="ECO:0007669"/>
    <property type="project" value="InterPro"/>
</dbReference>
<protein>
    <recommendedName>
        <fullName evidence="1">Peptidase C1A papain C-terminal domain-containing protein</fullName>
    </recommendedName>
</protein>
<sequence>GDYVAKREMTEADGCWPYDFPPCAHYEKSTKYAACQEARYSTPVCVQQCPNARYPTSLKDDRHFMVESSPYQYLSVDDAKKAIATDGPVSAVIVIYEDFLTYKSGVYNEESF</sequence>
<evidence type="ECO:0000313" key="3">
    <source>
        <dbReference type="Proteomes" id="UP000570595"/>
    </source>
</evidence>
<feature type="domain" description="Peptidase C1A papain C-terminal" evidence="1">
    <location>
        <begin position="27"/>
        <end position="110"/>
    </location>
</feature>
<dbReference type="EMBL" id="JABAHT010000346">
    <property type="protein sequence ID" value="KAF4657620.1"/>
    <property type="molecule type" value="Genomic_DNA"/>
</dbReference>
<dbReference type="GO" id="GO:0006508">
    <property type="term" value="P:proteolysis"/>
    <property type="evidence" value="ECO:0007669"/>
    <property type="project" value="InterPro"/>
</dbReference>
<organism evidence="2 3">
    <name type="scientific">Perkinsus olseni</name>
    <name type="common">Perkinsus atlanticus</name>
    <dbReference type="NCBI Taxonomy" id="32597"/>
    <lineage>
        <taxon>Eukaryota</taxon>
        <taxon>Sar</taxon>
        <taxon>Alveolata</taxon>
        <taxon>Perkinsozoa</taxon>
        <taxon>Perkinsea</taxon>
        <taxon>Perkinsida</taxon>
        <taxon>Perkinsidae</taxon>
        <taxon>Perkinsus</taxon>
    </lineage>
</organism>
<evidence type="ECO:0000313" key="2">
    <source>
        <dbReference type="EMBL" id="KAF4657620.1"/>
    </source>
</evidence>
<accession>A0A7J6LF51</accession>
<comment type="caution">
    <text evidence="2">The sequence shown here is derived from an EMBL/GenBank/DDBJ whole genome shotgun (WGS) entry which is preliminary data.</text>
</comment>
<dbReference type="AlphaFoldDB" id="A0A7J6LF51"/>
<name>A0A7J6LF51_PEROL</name>
<dbReference type="Proteomes" id="UP000570595">
    <property type="component" value="Unassembled WGS sequence"/>
</dbReference>
<feature type="non-terminal residue" evidence="2">
    <location>
        <position position="112"/>
    </location>
</feature>
<dbReference type="SUPFAM" id="SSF54001">
    <property type="entry name" value="Cysteine proteinases"/>
    <property type="match status" value="1"/>
</dbReference>
<dbReference type="InterPro" id="IPR000668">
    <property type="entry name" value="Peptidase_C1A_C"/>
</dbReference>
<evidence type="ECO:0000259" key="1">
    <source>
        <dbReference type="Pfam" id="PF00112"/>
    </source>
</evidence>